<protein>
    <submittedName>
        <fullName evidence="1">Uncharacterized protein</fullName>
    </submittedName>
</protein>
<accession>A0A5B7HH95</accession>
<keyword evidence="2" id="KW-1185">Reference proteome</keyword>
<sequence>MAGRWGCQVSPSEWDNSFVTPKYTELMETLRVEKEARYFHSPSDSRNHAWSSNMSCNPAKFLFAGIFELAGVICRNAARTRRRCTVFWSPGILGQIWISTTLPLIASTTPPGA</sequence>
<evidence type="ECO:0000313" key="2">
    <source>
        <dbReference type="Proteomes" id="UP000324222"/>
    </source>
</evidence>
<comment type="caution">
    <text evidence="1">The sequence shown here is derived from an EMBL/GenBank/DDBJ whole genome shotgun (WGS) entry which is preliminary data.</text>
</comment>
<dbReference type="EMBL" id="VSRR010028196">
    <property type="protein sequence ID" value="MPC68667.1"/>
    <property type="molecule type" value="Genomic_DNA"/>
</dbReference>
<proteinExistence type="predicted"/>
<dbReference type="AlphaFoldDB" id="A0A5B7HH95"/>
<evidence type="ECO:0000313" key="1">
    <source>
        <dbReference type="EMBL" id="MPC68667.1"/>
    </source>
</evidence>
<organism evidence="1 2">
    <name type="scientific">Portunus trituberculatus</name>
    <name type="common">Swimming crab</name>
    <name type="synonym">Neptunus trituberculatus</name>
    <dbReference type="NCBI Taxonomy" id="210409"/>
    <lineage>
        <taxon>Eukaryota</taxon>
        <taxon>Metazoa</taxon>
        <taxon>Ecdysozoa</taxon>
        <taxon>Arthropoda</taxon>
        <taxon>Crustacea</taxon>
        <taxon>Multicrustacea</taxon>
        <taxon>Malacostraca</taxon>
        <taxon>Eumalacostraca</taxon>
        <taxon>Eucarida</taxon>
        <taxon>Decapoda</taxon>
        <taxon>Pleocyemata</taxon>
        <taxon>Brachyura</taxon>
        <taxon>Eubrachyura</taxon>
        <taxon>Portunoidea</taxon>
        <taxon>Portunidae</taxon>
        <taxon>Portuninae</taxon>
        <taxon>Portunus</taxon>
    </lineage>
</organism>
<reference evidence="1 2" key="1">
    <citation type="submission" date="2019-05" db="EMBL/GenBank/DDBJ databases">
        <title>Another draft genome of Portunus trituberculatus and its Hox gene families provides insights of decapod evolution.</title>
        <authorList>
            <person name="Jeong J.-H."/>
            <person name="Song I."/>
            <person name="Kim S."/>
            <person name="Choi T."/>
            <person name="Kim D."/>
            <person name="Ryu S."/>
            <person name="Kim W."/>
        </authorList>
    </citation>
    <scope>NUCLEOTIDE SEQUENCE [LARGE SCALE GENOMIC DNA]</scope>
    <source>
        <tissue evidence="1">Muscle</tissue>
    </source>
</reference>
<dbReference type="Proteomes" id="UP000324222">
    <property type="component" value="Unassembled WGS sequence"/>
</dbReference>
<name>A0A5B7HH95_PORTR</name>
<gene>
    <name evidence="1" type="ORF">E2C01_062871</name>
</gene>